<dbReference type="SFLD" id="SFLDG01129">
    <property type="entry name" value="C1.5:_HAD__Beta-PGM__Phosphata"/>
    <property type="match status" value="1"/>
</dbReference>
<dbReference type="Proteomes" id="UP000179807">
    <property type="component" value="Unassembled WGS sequence"/>
</dbReference>
<dbReference type="InterPro" id="IPR023214">
    <property type="entry name" value="HAD_sf"/>
</dbReference>
<dbReference type="PANTHER" id="PTHR43885:SF1">
    <property type="entry name" value="SUPERFAMILY HYDROLASE, PUTATIVE (AFU_ORTHOLOGUE AFUA_4G13290)-RELATED"/>
    <property type="match status" value="1"/>
</dbReference>
<name>A0A1J4J3E7_9EUKA</name>
<dbReference type="VEuPathDB" id="TrichDB:TRFO_41006"/>
<dbReference type="InterPro" id="IPR036412">
    <property type="entry name" value="HAD-like_sf"/>
</dbReference>
<dbReference type="SFLD" id="SFLDS00003">
    <property type="entry name" value="Haloacid_Dehalogenase"/>
    <property type="match status" value="1"/>
</dbReference>
<evidence type="ECO:0000313" key="1">
    <source>
        <dbReference type="EMBL" id="OHS92679.1"/>
    </source>
</evidence>
<dbReference type="Pfam" id="PF00702">
    <property type="entry name" value="Hydrolase"/>
    <property type="match status" value="1"/>
</dbReference>
<dbReference type="Gene3D" id="3.40.50.1000">
    <property type="entry name" value="HAD superfamily/HAD-like"/>
    <property type="match status" value="1"/>
</dbReference>
<proteinExistence type="predicted"/>
<dbReference type="AlphaFoldDB" id="A0A1J4J3E7"/>
<dbReference type="InterPro" id="IPR023198">
    <property type="entry name" value="PGP-like_dom2"/>
</dbReference>
<dbReference type="GeneID" id="94848233"/>
<organism evidence="1 2">
    <name type="scientific">Tritrichomonas foetus</name>
    <dbReference type="NCBI Taxonomy" id="1144522"/>
    <lineage>
        <taxon>Eukaryota</taxon>
        <taxon>Metamonada</taxon>
        <taxon>Parabasalia</taxon>
        <taxon>Tritrichomonadida</taxon>
        <taxon>Tritrichomonadidae</taxon>
        <taxon>Tritrichomonas</taxon>
    </lineage>
</organism>
<reference evidence="1" key="1">
    <citation type="submission" date="2016-10" db="EMBL/GenBank/DDBJ databases">
        <authorList>
            <person name="Benchimol M."/>
            <person name="Almeida L.G."/>
            <person name="Vasconcelos A.T."/>
            <person name="Perreira-Neves A."/>
            <person name="Rosa I.A."/>
            <person name="Tasca T."/>
            <person name="Bogo M.R."/>
            <person name="de Souza W."/>
        </authorList>
    </citation>
    <scope>NUCLEOTIDE SEQUENCE [LARGE SCALE GENOMIC DNA]</scope>
    <source>
        <strain evidence="1">K</strain>
    </source>
</reference>
<dbReference type="OrthoDB" id="40579at2759"/>
<dbReference type="Gene3D" id="1.10.150.240">
    <property type="entry name" value="Putative phosphatase, domain 2"/>
    <property type="match status" value="1"/>
</dbReference>
<dbReference type="RefSeq" id="XP_068345816.1">
    <property type="nucleotide sequence ID" value="XM_068513529.1"/>
</dbReference>
<sequence length="259" mass="29053">MEKILVTFDIDGTLIQSAEGGIDLNAAINKAAFDVFGIDQDMEEYIESSFSGTTDYWIANEIAKRAKPDCNNREELIQKFLKLETKYYHELFENDVIPLPGASKILEFLSQRPDVVIALSTGNLEAIAWKKMQTCNLEHYFKGRYGGFGEICERKDILRAAYESAQKGEQLGERSNCTEKVDVSKCQKFLRHIHIGDAHQDVEAAKKVGAIPIAVETGNLRFDDFVGPCFVVNNLEDGFDDVVSIICTGKPKNENIFKP</sequence>
<accession>A0A1J4J3E7</accession>
<evidence type="ECO:0000313" key="2">
    <source>
        <dbReference type="Proteomes" id="UP000179807"/>
    </source>
</evidence>
<gene>
    <name evidence="1" type="ORF">TRFO_41006</name>
</gene>
<dbReference type="PANTHER" id="PTHR43885">
    <property type="entry name" value="HALOACID DEHALOGENASE-LIKE HYDROLASE"/>
    <property type="match status" value="1"/>
</dbReference>
<protein>
    <submittedName>
        <fullName evidence="1">Haloacid dehalogenase-like hydrolase family protein</fullName>
    </submittedName>
</protein>
<keyword evidence="2" id="KW-1185">Reference proteome</keyword>
<comment type="caution">
    <text evidence="1">The sequence shown here is derived from an EMBL/GenBank/DDBJ whole genome shotgun (WGS) entry which is preliminary data.</text>
</comment>
<dbReference type="EMBL" id="MLAK01001480">
    <property type="protein sequence ID" value="OHS92679.1"/>
    <property type="molecule type" value="Genomic_DNA"/>
</dbReference>
<dbReference type="SUPFAM" id="SSF56784">
    <property type="entry name" value="HAD-like"/>
    <property type="match status" value="1"/>
</dbReference>
<dbReference type="GO" id="GO:0016787">
    <property type="term" value="F:hydrolase activity"/>
    <property type="evidence" value="ECO:0007669"/>
    <property type="project" value="UniProtKB-KW"/>
</dbReference>